<dbReference type="RefSeq" id="WP_111061405.1">
    <property type="nucleotide sequence ID" value="NZ_JBHUCU010000007.1"/>
</dbReference>
<dbReference type="EMBL" id="QKSB01000001">
    <property type="protein sequence ID" value="PZE18505.1"/>
    <property type="molecule type" value="Genomic_DNA"/>
</dbReference>
<dbReference type="Proteomes" id="UP000249248">
    <property type="component" value="Unassembled WGS sequence"/>
</dbReference>
<organism evidence="1 2">
    <name type="scientific">Putridiphycobacter roseus</name>
    <dbReference type="NCBI Taxonomy" id="2219161"/>
    <lineage>
        <taxon>Bacteria</taxon>
        <taxon>Pseudomonadati</taxon>
        <taxon>Bacteroidota</taxon>
        <taxon>Flavobacteriia</taxon>
        <taxon>Flavobacteriales</taxon>
        <taxon>Crocinitomicaceae</taxon>
        <taxon>Putridiphycobacter</taxon>
    </lineage>
</organism>
<evidence type="ECO:0008006" key="3">
    <source>
        <dbReference type="Google" id="ProtNLM"/>
    </source>
</evidence>
<keyword evidence="2" id="KW-1185">Reference proteome</keyword>
<dbReference type="SUPFAM" id="SSF82185">
    <property type="entry name" value="Histone H3 K4-specific methyltransferase SET7/9 N-terminal domain"/>
    <property type="match status" value="1"/>
</dbReference>
<accession>A0A2W1NG84</accession>
<gene>
    <name evidence="1" type="ORF">DNU06_01340</name>
</gene>
<comment type="caution">
    <text evidence="1">The sequence shown here is derived from an EMBL/GenBank/DDBJ whole genome shotgun (WGS) entry which is preliminary data.</text>
</comment>
<dbReference type="OrthoDB" id="1467638at2"/>
<reference evidence="1 2" key="1">
    <citation type="submission" date="2018-06" db="EMBL/GenBank/DDBJ databases">
        <title>The draft genome sequence of Crocinitomix sp. SM1701.</title>
        <authorList>
            <person name="Zhang X."/>
        </authorList>
    </citation>
    <scope>NUCLEOTIDE SEQUENCE [LARGE SCALE GENOMIC DNA]</scope>
    <source>
        <strain evidence="1 2">SM1701</strain>
    </source>
</reference>
<proteinExistence type="predicted"/>
<dbReference type="AlphaFoldDB" id="A0A2W1NG84"/>
<evidence type="ECO:0000313" key="2">
    <source>
        <dbReference type="Proteomes" id="UP000249248"/>
    </source>
</evidence>
<name>A0A2W1NG84_9FLAO</name>
<sequence>MNRIILLPFLIWMMSCQTASKSDKVETFGEAKSKGELATCDCKDLLEDGEGLLQYNGTPFTGICIIKYQGTESKYIEKQILNGLINGKISYYGRDGKVIFEEKFNKGGLQLDLTNESIRCNCKVLTKKKDQSEIKKYFKGQLFTGTCFDVFPNSEQPYFESAYQNGLRNGFTSYYNKNGDLLFTEKYRNDSLIKVIEP</sequence>
<protein>
    <recommendedName>
        <fullName evidence="3">Toxin-antitoxin system YwqK family antitoxin</fullName>
    </recommendedName>
</protein>
<dbReference type="PROSITE" id="PS51257">
    <property type="entry name" value="PROKAR_LIPOPROTEIN"/>
    <property type="match status" value="1"/>
</dbReference>
<evidence type="ECO:0000313" key="1">
    <source>
        <dbReference type="EMBL" id="PZE18505.1"/>
    </source>
</evidence>
<dbReference type="Gene3D" id="2.20.110.10">
    <property type="entry name" value="Histone H3 K4-specific methyltransferase SET7/9 N-terminal domain"/>
    <property type="match status" value="1"/>
</dbReference>